<reference evidence="2" key="1">
    <citation type="journal article" date="2019" name="Int. J. Syst. Evol. Microbiol.">
        <title>The Global Catalogue of Microorganisms (GCM) 10K type strain sequencing project: providing services to taxonomists for standard genome sequencing and annotation.</title>
        <authorList>
            <consortium name="The Broad Institute Genomics Platform"/>
            <consortium name="The Broad Institute Genome Sequencing Center for Infectious Disease"/>
            <person name="Wu L."/>
            <person name="Ma J."/>
        </authorList>
    </citation>
    <scope>NUCLEOTIDE SEQUENCE [LARGE SCALE GENOMIC DNA]</scope>
    <source>
        <strain evidence="2">CCUG 56608</strain>
    </source>
</reference>
<dbReference type="InterPro" id="IPR036491">
    <property type="entry name" value="YugN-like_sf"/>
</dbReference>
<dbReference type="Proteomes" id="UP001597041">
    <property type="component" value="Unassembled WGS sequence"/>
</dbReference>
<keyword evidence="2" id="KW-1185">Reference proteome</keyword>
<dbReference type="RefSeq" id="WP_379590562.1">
    <property type="nucleotide sequence ID" value="NZ_JBHTKK010000002.1"/>
</dbReference>
<dbReference type="Pfam" id="PF08868">
    <property type="entry name" value="YugN"/>
    <property type="match status" value="1"/>
</dbReference>
<protein>
    <submittedName>
        <fullName evidence="1">YugN family protein</fullName>
    </submittedName>
</protein>
<evidence type="ECO:0000313" key="2">
    <source>
        <dbReference type="Proteomes" id="UP001597041"/>
    </source>
</evidence>
<evidence type="ECO:0000313" key="1">
    <source>
        <dbReference type="EMBL" id="MFD1065028.1"/>
    </source>
</evidence>
<gene>
    <name evidence="1" type="ORF">ACFQ19_03225</name>
</gene>
<organism evidence="1 2">
    <name type="scientific">Oceanobacillus locisalsi</name>
    <dbReference type="NCBI Taxonomy" id="546107"/>
    <lineage>
        <taxon>Bacteria</taxon>
        <taxon>Bacillati</taxon>
        <taxon>Bacillota</taxon>
        <taxon>Bacilli</taxon>
        <taxon>Bacillales</taxon>
        <taxon>Bacillaceae</taxon>
        <taxon>Oceanobacillus</taxon>
    </lineage>
</organism>
<name>A0ABW3NBD7_9BACI</name>
<dbReference type="Gene3D" id="3.30.310.100">
    <property type="entry name" value="YugN-like"/>
    <property type="match status" value="1"/>
</dbReference>
<proteinExistence type="predicted"/>
<accession>A0ABW3NBD7</accession>
<dbReference type="EMBL" id="JBHTKK010000002">
    <property type="protein sequence ID" value="MFD1065028.1"/>
    <property type="molecule type" value="Genomic_DNA"/>
</dbReference>
<comment type="caution">
    <text evidence="1">The sequence shown here is derived from an EMBL/GenBank/DDBJ whole genome shotgun (WGS) entry which is preliminary data.</text>
</comment>
<sequence>MIVLDTNMPGKRGFLRKLQIHLDELGFHINRKNTHHAFFHGMLSSKATEKLYLSLPFQILHEEQDQPSAQIEFGNPQIVPSAACQDTNSFQNTLHQQDFHYWKCKGEQAVQQIINHIDNNL</sequence>
<dbReference type="InterPro" id="IPR014967">
    <property type="entry name" value="Uncharacterised_YugN-like"/>
</dbReference>
<dbReference type="SUPFAM" id="SSF160755">
    <property type="entry name" value="YugN-like"/>
    <property type="match status" value="1"/>
</dbReference>